<gene>
    <name evidence="2" type="ORF">Tci_065692</name>
</gene>
<proteinExistence type="predicted"/>
<comment type="caution">
    <text evidence="2">The sequence shown here is derived from an EMBL/GenBank/DDBJ whole genome shotgun (WGS) entry which is preliminary data.</text>
</comment>
<organism evidence="2">
    <name type="scientific">Tanacetum cinerariifolium</name>
    <name type="common">Dalmatian daisy</name>
    <name type="synonym">Chrysanthemum cinerariifolium</name>
    <dbReference type="NCBI Taxonomy" id="118510"/>
    <lineage>
        <taxon>Eukaryota</taxon>
        <taxon>Viridiplantae</taxon>
        <taxon>Streptophyta</taxon>
        <taxon>Embryophyta</taxon>
        <taxon>Tracheophyta</taxon>
        <taxon>Spermatophyta</taxon>
        <taxon>Magnoliopsida</taxon>
        <taxon>eudicotyledons</taxon>
        <taxon>Gunneridae</taxon>
        <taxon>Pentapetalae</taxon>
        <taxon>asterids</taxon>
        <taxon>campanulids</taxon>
        <taxon>Asterales</taxon>
        <taxon>Asteraceae</taxon>
        <taxon>Asteroideae</taxon>
        <taxon>Anthemideae</taxon>
        <taxon>Anthemidinae</taxon>
        <taxon>Tanacetum</taxon>
    </lineage>
</organism>
<accession>A0A6L2PAK2</accession>
<dbReference type="AlphaFoldDB" id="A0A6L2PAK2"/>
<protein>
    <submittedName>
        <fullName evidence="2">Uncharacterized protein</fullName>
    </submittedName>
</protein>
<feature type="region of interest" description="Disordered" evidence="1">
    <location>
        <begin position="66"/>
        <end position="90"/>
    </location>
</feature>
<dbReference type="EMBL" id="BKCJ010010913">
    <property type="protein sequence ID" value="GEU93714.1"/>
    <property type="molecule type" value="Genomic_DNA"/>
</dbReference>
<sequence>MPFIAIIKDGTAEAKALQFSNSSKLGKIEFIVDRAFEDIAKPLASLASATPKIALPALAQITSSDYNAKDSHTSSAKRKLFQTPCQLDKE</sequence>
<evidence type="ECO:0000313" key="2">
    <source>
        <dbReference type="EMBL" id="GEU93714.1"/>
    </source>
</evidence>
<evidence type="ECO:0000256" key="1">
    <source>
        <dbReference type="SAM" id="MobiDB-lite"/>
    </source>
</evidence>
<name>A0A6L2PAK2_TANCI</name>
<reference evidence="2" key="1">
    <citation type="journal article" date="2019" name="Sci. Rep.">
        <title>Draft genome of Tanacetum cinerariifolium, the natural source of mosquito coil.</title>
        <authorList>
            <person name="Yamashiro T."/>
            <person name="Shiraishi A."/>
            <person name="Satake H."/>
            <person name="Nakayama K."/>
        </authorList>
    </citation>
    <scope>NUCLEOTIDE SEQUENCE</scope>
</reference>